<protein>
    <submittedName>
        <fullName evidence="1">Uncharacterized protein</fullName>
    </submittedName>
</protein>
<organism evidence="1 2">
    <name type="scientific">Persea americana</name>
    <name type="common">Avocado</name>
    <dbReference type="NCBI Taxonomy" id="3435"/>
    <lineage>
        <taxon>Eukaryota</taxon>
        <taxon>Viridiplantae</taxon>
        <taxon>Streptophyta</taxon>
        <taxon>Embryophyta</taxon>
        <taxon>Tracheophyta</taxon>
        <taxon>Spermatophyta</taxon>
        <taxon>Magnoliopsida</taxon>
        <taxon>Magnoliidae</taxon>
        <taxon>Laurales</taxon>
        <taxon>Lauraceae</taxon>
        <taxon>Persea</taxon>
    </lineage>
</organism>
<gene>
    <name evidence="1" type="ORF">MRB53_011948</name>
</gene>
<comment type="caution">
    <text evidence="1">The sequence shown here is derived from an EMBL/GenBank/DDBJ whole genome shotgun (WGS) entry which is preliminary data.</text>
</comment>
<sequence length="110" mass="12349">MESNSPCNNKGGNRFLSFFRRPCQSVFTYKTPILAFCAESNCLGKDSPRDTFPDIPQIVLLLNIPFVCCTPHRGGGGRIFPKQHFFLTIVFCMLNAVKGIVVCDRKRMDG</sequence>
<name>A0ACC2LWD7_PERAE</name>
<keyword evidence="2" id="KW-1185">Reference proteome</keyword>
<accession>A0ACC2LWD7</accession>
<evidence type="ECO:0000313" key="1">
    <source>
        <dbReference type="EMBL" id="KAJ8637681.1"/>
    </source>
</evidence>
<dbReference type="Proteomes" id="UP001234297">
    <property type="component" value="Chromosome 3"/>
</dbReference>
<evidence type="ECO:0000313" key="2">
    <source>
        <dbReference type="Proteomes" id="UP001234297"/>
    </source>
</evidence>
<dbReference type="EMBL" id="CM056811">
    <property type="protein sequence ID" value="KAJ8637681.1"/>
    <property type="molecule type" value="Genomic_DNA"/>
</dbReference>
<reference evidence="1 2" key="1">
    <citation type="journal article" date="2022" name="Hortic Res">
        <title>A haplotype resolved chromosomal level avocado genome allows analysis of novel avocado genes.</title>
        <authorList>
            <person name="Nath O."/>
            <person name="Fletcher S.J."/>
            <person name="Hayward A."/>
            <person name="Shaw L.M."/>
            <person name="Masouleh A.K."/>
            <person name="Furtado A."/>
            <person name="Henry R.J."/>
            <person name="Mitter N."/>
        </authorList>
    </citation>
    <scope>NUCLEOTIDE SEQUENCE [LARGE SCALE GENOMIC DNA]</scope>
    <source>
        <strain evidence="2">cv. Hass</strain>
    </source>
</reference>
<proteinExistence type="predicted"/>